<feature type="compositionally biased region" description="Basic and acidic residues" evidence="1">
    <location>
        <begin position="409"/>
        <end position="427"/>
    </location>
</feature>
<dbReference type="Proteomes" id="UP001300502">
    <property type="component" value="Unassembled WGS sequence"/>
</dbReference>
<reference evidence="2 3" key="1">
    <citation type="submission" date="2022-07" db="EMBL/GenBank/DDBJ databases">
        <title>Genome-wide signatures of adaptation to extreme environments.</title>
        <authorList>
            <person name="Cho C.H."/>
            <person name="Yoon H.S."/>
        </authorList>
    </citation>
    <scope>NUCLEOTIDE SEQUENCE [LARGE SCALE GENOMIC DNA]</scope>
    <source>
        <strain evidence="2 3">108.79 E11</strain>
    </source>
</reference>
<protein>
    <recommendedName>
        <fullName evidence="4">RING-type domain-containing protein</fullName>
    </recommendedName>
</protein>
<dbReference type="AlphaFoldDB" id="A0AAV9IMR4"/>
<dbReference type="InterPro" id="IPR039301">
    <property type="entry name" value="Sip5/DA2"/>
</dbReference>
<dbReference type="PANTHER" id="PTHR31315">
    <property type="entry name" value="PROTEIN SIP5"/>
    <property type="match status" value="1"/>
</dbReference>
<feature type="region of interest" description="Disordered" evidence="1">
    <location>
        <begin position="399"/>
        <end position="427"/>
    </location>
</feature>
<evidence type="ECO:0008006" key="4">
    <source>
        <dbReference type="Google" id="ProtNLM"/>
    </source>
</evidence>
<accession>A0AAV9IMR4</accession>
<evidence type="ECO:0000313" key="3">
    <source>
        <dbReference type="Proteomes" id="UP001300502"/>
    </source>
</evidence>
<proteinExistence type="predicted"/>
<dbReference type="PANTHER" id="PTHR31315:SF1">
    <property type="entry name" value="PROTEIN SIP5"/>
    <property type="match status" value="1"/>
</dbReference>
<evidence type="ECO:0000256" key="1">
    <source>
        <dbReference type="SAM" id="MobiDB-lite"/>
    </source>
</evidence>
<feature type="compositionally biased region" description="Basic and acidic residues" evidence="1">
    <location>
        <begin position="190"/>
        <end position="221"/>
    </location>
</feature>
<feature type="region of interest" description="Disordered" evidence="1">
    <location>
        <begin position="183"/>
        <end position="248"/>
    </location>
</feature>
<gene>
    <name evidence="2" type="ORF">GAYE_SCF63G6670</name>
</gene>
<feature type="region of interest" description="Disordered" evidence="1">
    <location>
        <begin position="1"/>
        <end position="58"/>
    </location>
</feature>
<comment type="caution">
    <text evidence="2">The sequence shown here is derived from an EMBL/GenBank/DDBJ whole genome shotgun (WGS) entry which is preliminary data.</text>
</comment>
<keyword evidence="3" id="KW-1185">Reference proteome</keyword>
<evidence type="ECO:0000313" key="2">
    <source>
        <dbReference type="EMBL" id="KAK4528725.1"/>
    </source>
</evidence>
<organism evidence="2 3">
    <name type="scientific">Galdieria yellowstonensis</name>
    <dbReference type="NCBI Taxonomy" id="3028027"/>
    <lineage>
        <taxon>Eukaryota</taxon>
        <taxon>Rhodophyta</taxon>
        <taxon>Bangiophyceae</taxon>
        <taxon>Galdieriales</taxon>
        <taxon>Galdieriaceae</taxon>
        <taxon>Galdieria</taxon>
    </lineage>
</organism>
<feature type="compositionally biased region" description="Basic and acidic residues" evidence="1">
    <location>
        <begin position="233"/>
        <end position="243"/>
    </location>
</feature>
<feature type="compositionally biased region" description="Polar residues" evidence="1">
    <location>
        <begin position="1"/>
        <end position="11"/>
    </location>
</feature>
<dbReference type="GO" id="GO:0005737">
    <property type="term" value="C:cytoplasm"/>
    <property type="evidence" value="ECO:0007669"/>
    <property type="project" value="TreeGrafter"/>
</dbReference>
<feature type="compositionally biased region" description="Low complexity" evidence="1">
    <location>
        <begin position="399"/>
        <end position="408"/>
    </location>
</feature>
<name>A0AAV9IMR4_9RHOD</name>
<dbReference type="EMBL" id="JANCYU010000068">
    <property type="protein sequence ID" value="KAK4528725.1"/>
    <property type="molecule type" value="Genomic_DNA"/>
</dbReference>
<feature type="compositionally biased region" description="Low complexity" evidence="1">
    <location>
        <begin position="28"/>
        <end position="43"/>
    </location>
</feature>
<sequence length="427" mass="48540">MGNSIGSTYSDDVNLRRRRSSSGQSIATTRESFSRTSNSSRGSALVDPRTMVPRRQRRRITARRNDAVLLSLSRLIVETGRRADWVDVSESWDEKKVETLVEAMLLAPRQQGLDEPCGEYQEECPICFYFYARVNRSSCCNKPICTNCFVHIQRKIRKKCPYCNKWGLEVYLPKQSCCSDTEKQQSWTPSDKENERDSSTGANCDKREDSDVPLKRLENDSTRSGGVEQGSFSEEKEARREGDNFYEEQQDAKECSLVDISDSVVPETSSDVLLMDPTHDNKNTGKWRNEEEMSEVESSMSMWLLEQSASDCAQSLASYDYLRRRRSMNESFLDSLAIATNRSNTISPSVSFTEQYSYSEPSGGSQSCMALTGVDENCLFPIEEEDNNMFIELFRVGHSSPSDNSSGSIREDNLIHLWNSEEEKNET</sequence>